<organism evidence="1">
    <name type="scientific">Streptomyces sp. SID7499</name>
    <dbReference type="NCBI Taxonomy" id="2706086"/>
    <lineage>
        <taxon>Bacteria</taxon>
        <taxon>Bacillati</taxon>
        <taxon>Actinomycetota</taxon>
        <taxon>Actinomycetes</taxon>
        <taxon>Kitasatosporales</taxon>
        <taxon>Streptomycetaceae</taxon>
        <taxon>Streptomyces</taxon>
    </lineage>
</organism>
<name>A0A6G3XKB4_9ACTN</name>
<comment type="caution">
    <text evidence="1">The sequence shown here is derived from an EMBL/GenBank/DDBJ whole genome shotgun (WGS) entry which is preliminary data.</text>
</comment>
<feature type="non-terminal residue" evidence="1">
    <location>
        <position position="58"/>
    </location>
</feature>
<evidence type="ECO:0000313" key="1">
    <source>
        <dbReference type="EMBL" id="NEE18127.1"/>
    </source>
</evidence>
<sequence>MSTDVDTLPLSAAQEAIWLGQHLAPTSPVYNTADYVVIDGEIDPGRFEAAVRSAVAEA</sequence>
<protein>
    <recommendedName>
        <fullName evidence="2">Condensation domain-containing protein</fullName>
    </recommendedName>
</protein>
<reference evidence="1" key="1">
    <citation type="submission" date="2020-01" db="EMBL/GenBank/DDBJ databases">
        <title>Insect and environment-associated Actinomycetes.</title>
        <authorList>
            <person name="Currrie C."/>
            <person name="Chevrette M."/>
            <person name="Carlson C."/>
            <person name="Stubbendieck R."/>
            <person name="Wendt-Pienkowski E."/>
        </authorList>
    </citation>
    <scope>NUCLEOTIDE SEQUENCE</scope>
    <source>
        <strain evidence="1">SID7499</strain>
    </source>
</reference>
<proteinExistence type="predicted"/>
<gene>
    <name evidence="1" type="ORF">G3M58_68140</name>
</gene>
<accession>A0A6G3XKB4</accession>
<dbReference type="EMBL" id="JAAGMN010007162">
    <property type="protein sequence ID" value="NEE18127.1"/>
    <property type="molecule type" value="Genomic_DNA"/>
</dbReference>
<dbReference type="Gene3D" id="3.30.559.10">
    <property type="entry name" value="Chloramphenicol acetyltransferase-like domain"/>
    <property type="match status" value="1"/>
</dbReference>
<dbReference type="AlphaFoldDB" id="A0A6G3XKB4"/>
<dbReference type="InterPro" id="IPR023213">
    <property type="entry name" value="CAT-like_dom_sf"/>
</dbReference>
<dbReference type="SUPFAM" id="SSF52777">
    <property type="entry name" value="CoA-dependent acyltransferases"/>
    <property type="match status" value="1"/>
</dbReference>
<evidence type="ECO:0008006" key="2">
    <source>
        <dbReference type="Google" id="ProtNLM"/>
    </source>
</evidence>